<sequence length="108" mass="12134">MHGTKPPNEIQEEEEEAPHVQEGRGLPFSSCYKATNQFSQGRYVLHQWGVKSNPTKKATLPNYITEGTEPLINFLYDEKVLKKLGVTSDPTKKTTLPNYITKGTNPCP</sequence>
<proteinExistence type="predicted"/>
<keyword evidence="3" id="KW-1185">Reference proteome</keyword>
<protein>
    <submittedName>
        <fullName evidence="2">Uncharacterized protein</fullName>
    </submittedName>
</protein>
<accession>A0ABD3L9I4</accession>
<organism evidence="2 3">
    <name type="scientific">Eucalyptus globulus</name>
    <name type="common">Tasmanian blue gum</name>
    <dbReference type="NCBI Taxonomy" id="34317"/>
    <lineage>
        <taxon>Eukaryota</taxon>
        <taxon>Viridiplantae</taxon>
        <taxon>Streptophyta</taxon>
        <taxon>Embryophyta</taxon>
        <taxon>Tracheophyta</taxon>
        <taxon>Spermatophyta</taxon>
        <taxon>Magnoliopsida</taxon>
        <taxon>eudicotyledons</taxon>
        <taxon>Gunneridae</taxon>
        <taxon>Pentapetalae</taxon>
        <taxon>rosids</taxon>
        <taxon>malvids</taxon>
        <taxon>Myrtales</taxon>
        <taxon>Myrtaceae</taxon>
        <taxon>Myrtoideae</taxon>
        <taxon>Eucalypteae</taxon>
        <taxon>Eucalyptus</taxon>
    </lineage>
</organism>
<name>A0ABD3L9I4_EUCGL</name>
<feature type="region of interest" description="Disordered" evidence="1">
    <location>
        <begin position="1"/>
        <end position="26"/>
    </location>
</feature>
<evidence type="ECO:0000256" key="1">
    <source>
        <dbReference type="SAM" id="MobiDB-lite"/>
    </source>
</evidence>
<dbReference type="AlphaFoldDB" id="A0ABD3L9I4"/>
<reference evidence="2 3" key="1">
    <citation type="submission" date="2024-11" db="EMBL/GenBank/DDBJ databases">
        <title>Chromosome-level genome assembly of Eucalyptus globulus Labill. provides insights into its genome evolution.</title>
        <authorList>
            <person name="Li X."/>
        </authorList>
    </citation>
    <scope>NUCLEOTIDE SEQUENCE [LARGE SCALE GENOMIC DNA]</scope>
    <source>
        <strain evidence="2">CL2024</strain>
        <tissue evidence="2">Fresh tender leaves</tissue>
    </source>
</reference>
<dbReference type="EMBL" id="JBJKBG010000003">
    <property type="protein sequence ID" value="KAL3746636.1"/>
    <property type="molecule type" value="Genomic_DNA"/>
</dbReference>
<gene>
    <name evidence="2" type="ORF">ACJRO7_015578</name>
</gene>
<comment type="caution">
    <text evidence="2">The sequence shown here is derived from an EMBL/GenBank/DDBJ whole genome shotgun (WGS) entry which is preliminary data.</text>
</comment>
<evidence type="ECO:0000313" key="2">
    <source>
        <dbReference type="EMBL" id="KAL3746636.1"/>
    </source>
</evidence>
<evidence type="ECO:0000313" key="3">
    <source>
        <dbReference type="Proteomes" id="UP001634007"/>
    </source>
</evidence>
<dbReference type="Proteomes" id="UP001634007">
    <property type="component" value="Unassembled WGS sequence"/>
</dbReference>